<dbReference type="InterPro" id="IPR036388">
    <property type="entry name" value="WH-like_DNA-bd_sf"/>
</dbReference>
<evidence type="ECO:0000259" key="3">
    <source>
        <dbReference type="PROSITE" id="PS50110"/>
    </source>
</evidence>
<reference evidence="4 5" key="1">
    <citation type="submission" date="2017-09" db="EMBL/GenBank/DDBJ databases">
        <title>Genomics of the genus Arcobacter.</title>
        <authorList>
            <person name="Perez-Cataluna A."/>
            <person name="Figueras M.J."/>
            <person name="Salas-Masso N."/>
        </authorList>
    </citation>
    <scope>NUCLEOTIDE SEQUENCE [LARGE SCALE GENOMIC DNA]</scope>
    <source>
        <strain evidence="4 5">F156-34</strain>
    </source>
</reference>
<evidence type="ECO:0000256" key="1">
    <source>
        <dbReference type="ARBA" id="ARBA00023125"/>
    </source>
</evidence>
<dbReference type="EMBL" id="NXIE01000001">
    <property type="protein sequence ID" value="RXK14119.1"/>
    <property type="molecule type" value="Genomic_DNA"/>
</dbReference>
<dbReference type="GO" id="GO:0003677">
    <property type="term" value="F:DNA binding"/>
    <property type="evidence" value="ECO:0007669"/>
    <property type="project" value="UniProtKB-KW"/>
</dbReference>
<dbReference type="Pfam" id="PF00486">
    <property type="entry name" value="Trans_reg_C"/>
    <property type="match status" value="1"/>
</dbReference>
<dbReference type="RefSeq" id="WP_129060231.1">
    <property type="nucleotide sequence ID" value="NZ_NXIE01000001.1"/>
</dbReference>
<accession>A0A4Q1B6B9</accession>
<dbReference type="Gene3D" id="1.10.10.10">
    <property type="entry name" value="Winged helix-like DNA-binding domain superfamily/Winged helix DNA-binding domain"/>
    <property type="match status" value="1"/>
</dbReference>
<evidence type="ECO:0000256" key="2">
    <source>
        <dbReference type="PROSITE-ProRule" id="PRU00169"/>
    </source>
</evidence>
<name>A0A4Q1B6B9_9BACT</name>
<dbReference type="PROSITE" id="PS50110">
    <property type="entry name" value="RESPONSE_REGULATORY"/>
    <property type="match status" value="1"/>
</dbReference>
<dbReference type="InterPro" id="IPR001789">
    <property type="entry name" value="Sig_transdc_resp-reg_receiver"/>
</dbReference>
<keyword evidence="5" id="KW-1185">Reference proteome</keyword>
<sequence length="223" mass="26083">MSALKVLVLENKDSFNTQIIKVLKDNDFYIDISKDDNDFLSQIYEKHYDLYLIGINEDSLPRFNLMKALNDFKDLTLKMVITSTPDITKRSFLYGCDECVIKNLADEKEIILRIKALIRRQFRVYGDFILLKKNIKYDIFTKKIYKNNVEVFLGEKPSMILDYLLKYKEIFVSSEKLEVGVYPANSKSKNASIRFHIHKIRQALGNDIIISSRTNGYKINIDL</sequence>
<dbReference type="GO" id="GO:0006355">
    <property type="term" value="P:regulation of DNA-templated transcription"/>
    <property type="evidence" value="ECO:0007669"/>
    <property type="project" value="InterPro"/>
</dbReference>
<dbReference type="OrthoDB" id="5343147at2"/>
<dbReference type="Proteomes" id="UP000289718">
    <property type="component" value="Unassembled WGS sequence"/>
</dbReference>
<dbReference type="InterPro" id="IPR011006">
    <property type="entry name" value="CheY-like_superfamily"/>
</dbReference>
<proteinExistence type="predicted"/>
<feature type="domain" description="Response regulatory" evidence="3">
    <location>
        <begin position="5"/>
        <end position="117"/>
    </location>
</feature>
<dbReference type="SMART" id="SM00862">
    <property type="entry name" value="Trans_reg_C"/>
    <property type="match status" value="1"/>
</dbReference>
<protein>
    <submittedName>
        <fullName evidence="4">Helix-turn-helix domain-containing protein</fullName>
    </submittedName>
</protein>
<dbReference type="Gene3D" id="3.40.50.2300">
    <property type="match status" value="1"/>
</dbReference>
<comment type="caution">
    <text evidence="4">The sequence shown here is derived from an EMBL/GenBank/DDBJ whole genome shotgun (WGS) entry which is preliminary data.</text>
</comment>
<dbReference type="SUPFAM" id="SSF46894">
    <property type="entry name" value="C-terminal effector domain of the bipartite response regulators"/>
    <property type="match status" value="1"/>
</dbReference>
<keyword evidence="1" id="KW-0238">DNA-binding</keyword>
<dbReference type="AlphaFoldDB" id="A0A4Q1B6B9"/>
<dbReference type="GO" id="GO:0000160">
    <property type="term" value="P:phosphorelay signal transduction system"/>
    <property type="evidence" value="ECO:0007669"/>
    <property type="project" value="InterPro"/>
</dbReference>
<gene>
    <name evidence="4" type="ORF">CP965_01335</name>
</gene>
<dbReference type="SUPFAM" id="SSF52172">
    <property type="entry name" value="CheY-like"/>
    <property type="match status" value="1"/>
</dbReference>
<evidence type="ECO:0000313" key="5">
    <source>
        <dbReference type="Proteomes" id="UP000289718"/>
    </source>
</evidence>
<evidence type="ECO:0000313" key="4">
    <source>
        <dbReference type="EMBL" id="RXK14119.1"/>
    </source>
</evidence>
<comment type="caution">
    <text evidence="2">Lacks conserved residue(s) required for the propagation of feature annotation.</text>
</comment>
<organism evidence="4 5">
    <name type="scientific">Halarcobacter mediterraneus</name>
    <dbReference type="NCBI Taxonomy" id="2023153"/>
    <lineage>
        <taxon>Bacteria</taxon>
        <taxon>Pseudomonadati</taxon>
        <taxon>Campylobacterota</taxon>
        <taxon>Epsilonproteobacteria</taxon>
        <taxon>Campylobacterales</taxon>
        <taxon>Arcobacteraceae</taxon>
        <taxon>Halarcobacter</taxon>
    </lineage>
</organism>
<dbReference type="InterPro" id="IPR001867">
    <property type="entry name" value="OmpR/PhoB-type_DNA-bd"/>
</dbReference>
<dbReference type="InterPro" id="IPR016032">
    <property type="entry name" value="Sig_transdc_resp-reg_C-effctor"/>
</dbReference>